<dbReference type="AlphaFoldDB" id="A0A2P2QQ63"/>
<accession>A0A2P2QQ63</accession>
<evidence type="ECO:0000313" key="1">
    <source>
        <dbReference type="EMBL" id="MBX69014.1"/>
    </source>
</evidence>
<name>A0A2P2QQ63_RHIMU</name>
<reference evidence="1" key="1">
    <citation type="submission" date="2018-02" db="EMBL/GenBank/DDBJ databases">
        <title>Rhizophora mucronata_Transcriptome.</title>
        <authorList>
            <person name="Meera S.P."/>
            <person name="Sreeshan A."/>
            <person name="Augustine A."/>
        </authorList>
    </citation>
    <scope>NUCLEOTIDE SEQUENCE</scope>
    <source>
        <tissue evidence="1">Leaf</tissue>
    </source>
</reference>
<protein>
    <submittedName>
        <fullName evidence="1">Uncharacterized protein</fullName>
    </submittedName>
</protein>
<proteinExistence type="predicted"/>
<sequence length="66" mass="7681">MSLGVTVRLHHYDFVATGSICKSNFFVRTMMRLCKLESLTLPQTKFHGIVALDTNTLFYYLNHMMH</sequence>
<organism evidence="1">
    <name type="scientific">Rhizophora mucronata</name>
    <name type="common">Asiatic mangrove</name>
    <dbReference type="NCBI Taxonomy" id="61149"/>
    <lineage>
        <taxon>Eukaryota</taxon>
        <taxon>Viridiplantae</taxon>
        <taxon>Streptophyta</taxon>
        <taxon>Embryophyta</taxon>
        <taxon>Tracheophyta</taxon>
        <taxon>Spermatophyta</taxon>
        <taxon>Magnoliopsida</taxon>
        <taxon>eudicotyledons</taxon>
        <taxon>Gunneridae</taxon>
        <taxon>Pentapetalae</taxon>
        <taxon>rosids</taxon>
        <taxon>fabids</taxon>
        <taxon>Malpighiales</taxon>
        <taxon>Rhizophoraceae</taxon>
        <taxon>Rhizophora</taxon>
    </lineage>
</organism>
<dbReference type="EMBL" id="GGEC01088530">
    <property type="protein sequence ID" value="MBX69014.1"/>
    <property type="molecule type" value="Transcribed_RNA"/>
</dbReference>